<gene>
    <name evidence="2" type="ORF">NCTC13063_01293</name>
</gene>
<reference evidence="2 3" key="1">
    <citation type="submission" date="2018-06" db="EMBL/GenBank/DDBJ databases">
        <authorList>
            <consortium name="Pathogen Informatics"/>
            <person name="Doyle S."/>
        </authorList>
    </citation>
    <scope>NUCLEOTIDE SEQUENCE [LARGE SCALE GENOMIC DNA]</scope>
    <source>
        <strain evidence="2 3">NCTC13063</strain>
    </source>
</reference>
<keyword evidence="1" id="KW-1133">Transmembrane helix</keyword>
<feature type="transmembrane region" description="Helical" evidence="1">
    <location>
        <begin position="20"/>
        <end position="36"/>
    </location>
</feature>
<proteinExistence type="predicted"/>
<organism evidence="2 3">
    <name type="scientific">Segatella buccae</name>
    <dbReference type="NCBI Taxonomy" id="28126"/>
    <lineage>
        <taxon>Bacteria</taxon>
        <taxon>Pseudomonadati</taxon>
        <taxon>Bacteroidota</taxon>
        <taxon>Bacteroidia</taxon>
        <taxon>Bacteroidales</taxon>
        <taxon>Prevotellaceae</taxon>
        <taxon>Segatella</taxon>
    </lineage>
</organism>
<dbReference type="Proteomes" id="UP000255283">
    <property type="component" value="Unassembled WGS sequence"/>
</dbReference>
<name>A0AAQ1UIJ4_9BACT</name>
<dbReference type="EMBL" id="UGTJ01000001">
    <property type="protein sequence ID" value="SUB80016.1"/>
    <property type="molecule type" value="Genomic_DNA"/>
</dbReference>
<accession>A0AAQ1UIJ4</accession>
<keyword evidence="1" id="KW-0472">Membrane</keyword>
<keyword evidence="1" id="KW-0812">Transmembrane</keyword>
<sequence length="166" mass="19409">MLVDSLVLYLEVKKMKKITFKHFVVLLLIILFLLWGNDYLSYRRRIGNTGFYFVETMAMSKDGKPLAGLYYKTPFGYKGVEMPGFPRTVLWNDKYLISKNYDGNNSAFFCYVIINQDSVNASDGNIENIRVFITETDYYTYLQQIGLSESNMNQTDNHIAWWEVIL</sequence>
<evidence type="ECO:0000313" key="2">
    <source>
        <dbReference type="EMBL" id="SUB80016.1"/>
    </source>
</evidence>
<dbReference type="AlphaFoldDB" id="A0AAQ1UIJ4"/>
<protein>
    <submittedName>
        <fullName evidence="2">Uncharacterized protein</fullName>
    </submittedName>
</protein>
<evidence type="ECO:0000313" key="3">
    <source>
        <dbReference type="Proteomes" id="UP000255283"/>
    </source>
</evidence>
<evidence type="ECO:0000256" key="1">
    <source>
        <dbReference type="SAM" id="Phobius"/>
    </source>
</evidence>
<comment type="caution">
    <text evidence="2">The sequence shown here is derived from an EMBL/GenBank/DDBJ whole genome shotgun (WGS) entry which is preliminary data.</text>
</comment>